<reference evidence="12" key="1">
    <citation type="submission" date="2016-09" db="EMBL/GenBank/DDBJ databases">
        <authorList>
            <person name="Jeantristanb JTB J.-T."/>
            <person name="Ricardo R."/>
        </authorList>
    </citation>
    <scope>NUCLEOTIDE SEQUENCE [LARGE SCALE GENOMIC DNA]</scope>
</reference>
<feature type="transmembrane region" description="Helical" evidence="10">
    <location>
        <begin position="515"/>
        <end position="536"/>
    </location>
</feature>
<accession>A0A238FCL5</accession>
<evidence type="ECO:0000256" key="7">
    <source>
        <dbReference type="ARBA" id="ARBA00023136"/>
    </source>
</evidence>
<feature type="transmembrane region" description="Helical" evidence="10">
    <location>
        <begin position="388"/>
        <end position="409"/>
    </location>
</feature>
<feature type="transmembrane region" description="Helical" evidence="10">
    <location>
        <begin position="140"/>
        <end position="158"/>
    </location>
</feature>
<dbReference type="Proteomes" id="UP000198372">
    <property type="component" value="Unassembled WGS sequence"/>
</dbReference>
<evidence type="ECO:0000256" key="5">
    <source>
        <dbReference type="ARBA" id="ARBA00022824"/>
    </source>
</evidence>
<comment type="similarity">
    <text evidence="3 10">Belongs to the RFT1 family.</text>
</comment>
<dbReference type="GO" id="GO:0006488">
    <property type="term" value="P:dolichol-linked oligosaccharide biosynthetic process"/>
    <property type="evidence" value="ECO:0007669"/>
    <property type="project" value="InterPro"/>
</dbReference>
<sequence>MSNDPAKPGDGKTSLPALRSETSLSSPLLCTTLSLVLLQLFSRLFSFSLNQLLLRSTTPEALGVATIGFDVARDTGLFFIREGLRGAVIRTRAAYGSSSTTSEQLVQQTLLLPALLSPLLLLLYPLSTRVLTSPSSARPPHFYSALSLYVLSAFFELWSERDYLYTLRQWETLTSKRVRVEGFAVGVKALVTLVVVARGGERWALLAFGVGQAAYGSTLLVGLRWSVQKVQGTMKTPSVWSLQKLAVPAANPAKKEHQAAQTRRRFDTDLTSLGWALTKQSFIKQILTAADKIAISQLSTSRDQGGYALALNYGSLIARILFQPLEESSRLYFSRQLSSRPSHTLLSSLLLLHTHLSLIFTLLVPPYIPALLYHLLGRRWAASSATSILQAYFFYLPFLAVNGITEAYFQSIASQADLRKGSYWMGVCSIGFIVAVGVGARLGWAEKGLILANCVNMAMRIGFSLRFIWRDTKGVECLEVRKWTPKVPTIVVFAGAGWIVRSSAARWDWKTLTGLVRHVGIGALVGLTCLFFTFLMERRRVAGLYQSIKAKSD</sequence>
<feature type="transmembrane region" description="Helical" evidence="10">
    <location>
        <begin position="345"/>
        <end position="368"/>
    </location>
</feature>
<evidence type="ECO:0000313" key="11">
    <source>
        <dbReference type="EMBL" id="SCV68888.1"/>
    </source>
</evidence>
<comment type="subcellular location">
    <subcellularLocation>
        <location evidence="1 10">Endoplasmic reticulum membrane</location>
        <topology evidence="1 10">Multi-pass membrane protein</topology>
    </subcellularLocation>
</comment>
<feature type="transmembrane region" description="Helical" evidence="10">
    <location>
        <begin position="178"/>
        <end position="197"/>
    </location>
</feature>
<evidence type="ECO:0000256" key="1">
    <source>
        <dbReference type="ARBA" id="ARBA00004477"/>
    </source>
</evidence>
<feature type="transmembrane region" description="Helical" evidence="10">
    <location>
        <begin position="110"/>
        <end position="128"/>
    </location>
</feature>
<feature type="transmembrane region" description="Helical" evidence="10">
    <location>
        <begin position="203"/>
        <end position="225"/>
    </location>
</feature>
<proteinExistence type="inferred from homology"/>
<keyword evidence="12" id="KW-1185">Reference proteome</keyword>
<organism evidence="11 12">
    <name type="scientific">Microbotryum intermedium</name>
    <dbReference type="NCBI Taxonomy" id="269621"/>
    <lineage>
        <taxon>Eukaryota</taxon>
        <taxon>Fungi</taxon>
        <taxon>Dikarya</taxon>
        <taxon>Basidiomycota</taxon>
        <taxon>Pucciniomycotina</taxon>
        <taxon>Microbotryomycetes</taxon>
        <taxon>Microbotryales</taxon>
        <taxon>Microbotryaceae</taxon>
        <taxon>Microbotryum</taxon>
    </lineage>
</organism>
<evidence type="ECO:0000256" key="4">
    <source>
        <dbReference type="ARBA" id="ARBA00022692"/>
    </source>
</evidence>
<keyword evidence="10" id="KW-0813">Transport</keyword>
<comment type="pathway">
    <text evidence="2">Protein modification; protein glycosylation.</text>
</comment>
<dbReference type="STRING" id="269621.A0A238FCL5"/>
<dbReference type="OrthoDB" id="9979195at2759"/>
<feature type="transmembrane region" description="Helical" evidence="10">
    <location>
        <begin position="421"/>
        <end position="444"/>
    </location>
</feature>
<evidence type="ECO:0000256" key="8">
    <source>
        <dbReference type="ARBA" id="ARBA00044793"/>
    </source>
</evidence>
<evidence type="ECO:0000256" key="2">
    <source>
        <dbReference type="ARBA" id="ARBA00004922"/>
    </source>
</evidence>
<keyword evidence="5 10" id="KW-0256">Endoplasmic reticulum</keyword>
<dbReference type="Pfam" id="PF04506">
    <property type="entry name" value="Rft-1"/>
    <property type="match status" value="1"/>
</dbReference>
<evidence type="ECO:0000256" key="3">
    <source>
        <dbReference type="ARBA" id="ARBA00010288"/>
    </source>
</evidence>
<evidence type="ECO:0000313" key="12">
    <source>
        <dbReference type="Proteomes" id="UP000198372"/>
    </source>
</evidence>
<evidence type="ECO:0000256" key="10">
    <source>
        <dbReference type="RuleBase" id="RU365067"/>
    </source>
</evidence>
<evidence type="ECO:0000256" key="6">
    <source>
        <dbReference type="ARBA" id="ARBA00022989"/>
    </source>
</evidence>
<keyword evidence="6 10" id="KW-1133">Transmembrane helix</keyword>
<dbReference type="GO" id="GO:0034203">
    <property type="term" value="P:glycolipid translocation"/>
    <property type="evidence" value="ECO:0007669"/>
    <property type="project" value="TreeGrafter"/>
</dbReference>
<comment type="function">
    <text evidence="9 10">Intramembrane glycolipid transporter that operates in the biosynthetic pathway of dolichol-linked oligosaccharides, the glycan precursors employed in protein asparagine (N)-glycosylation. The sequential addition of sugars to dolichol pyrophosphate produces dolichol-linked oligosaccharides containing fourteen sugars, including two GlcNAcs, nine mannoses and three glucoses. Once assembled, the oligosaccharide is transferred from the lipid to nascent proteins by oligosaccharyltransferases. The assembly of dolichol-linked oligosaccharides begins on the cytosolic side of the endoplasmic reticulum membrane and finishes in its lumen. RFT1 could mediate the translocation of the cytosolically oriented intermediate DolPP-GlcNAc2Man5, produced by ALG11, into the ER lumen where dolichol-linked oligosaccharides assembly continues. However, the intramembrane lipid transporter activity could not be confirmed in vitro.</text>
</comment>
<name>A0A238FCL5_9BASI</name>
<keyword evidence="4 10" id="KW-0812">Transmembrane</keyword>
<dbReference type="PANTHER" id="PTHR13117">
    <property type="entry name" value="ENDOPLASMIC RETICULUM MULTISPAN TRANSMEMBRANE PROTEIN-RELATED"/>
    <property type="match status" value="1"/>
</dbReference>
<dbReference type="GO" id="GO:0005789">
    <property type="term" value="C:endoplasmic reticulum membrane"/>
    <property type="evidence" value="ECO:0007669"/>
    <property type="project" value="UniProtKB-SubCell"/>
</dbReference>
<protein>
    <recommendedName>
        <fullName evidence="8 10">Man(5)GlcNAc(2)-PP-dolichol translocation protein RFT1</fullName>
    </recommendedName>
</protein>
<dbReference type="AlphaFoldDB" id="A0A238FCL5"/>
<dbReference type="InterPro" id="IPR007594">
    <property type="entry name" value="RFT1"/>
</dbReference>
<evidence type="ECO:0000256" key="9">
    <source>
        <dbReference type="ARBA" id="ARBA00045912"/>
    </source>
</evidence>
<keyword evidence="7 10" id="KW-0472">Membrane</keyword>
<dbReference type="EMBL" id="FMSP01000003">
    <property type="protein sequence ID" value="SCV68888.1"/>
    <property type="molecule type" value="Genomic_DNA"/>
</dbReference>
<gene>
    <name evidence="11" type="ORF">BQ2448_1009</name>
</gene>
<dbReference type="PANTHER" id="PTHR13117:SF5">
    <property type="entry name" value="PROTEIN RFT1 HOMOLOG"/>
    <property type="match status" value="1"/>
</dbReference>
<comment type="caution">
    <text evidence="10">Lacks conserved residue(s) required for the propagation of feature annotation.</text>
</comment>